<reference evidence="1" key="2">
    <citation type="journal article" date="2015" name="Fish Shellfish Immunol.">
        <title>Early steps in the European eel (Anguilla anguilla)-Vibrio vulnificus interaction in the gills: Role of the RtxA13 toxin.</title>
        <authorList>
            <person name="Callol A."/>
            <person name="Pajuelo D."/>
            <person name="Ebbesson L."/>
            <person name="Teles M."/>
            <person name="MacKenzie S."/>
            <person name="Amaro C."/>
        </authorList>
    </citation>
    <scope>NUCLEOTIDE SEQUENCE</scope>
</reference>
<sequence>MTDAKSGLLLFRLHCDWHLRWMKPCSVCEQKRTRTPAHRGTSEKA</sequence>
<protein>
    <submittedName>
        <fullName evidence="1">Uncharacterized protein</fullName>
    </submittedName>
</protein>
<reference evidence="1" key="1">
    <citation type="submission" date="2014-11" db="EMBL/GenBank/DDBJ databases">
        <authorList>
            <person name="Amaro Gonzalez C."/>
        </authorList>
    </citation>
    <scope>NUCLEOTIDE SEQUENCE</scope>
</reference>
<organism evidence="1">
    <name type="scientific">Anguilla anguilla</name>
    <name type="common">European freshwater eel</name>
    <name type="synonym">Muraena anguilla</name>
    <dbReference type="NCBI Taxonomy" id="7936"/>
    <lineage>
        <taxon>Eukaryota</taxon>
        <taxon>Metazoa</taxon>
        <taxon>Chordata</taxon>
        <taxon>Craniata</taxon>
        <taxon>Vertebrata</taxon>
        <taxon>Euteleostomi</taxon>
        <taxon>Actinopterygii</taxon>
        <taxon>Neopterygii</taxon>
        <taxon>Teleostei</taxon>
        <taxon>Anguilliformes</taxon>
        <taxon>Anguillidae</taxon>
        <taxon>Anguilla</taxon>
    </lineage>
</organism>
<accession>A0A0E9Q0D3</accession>
<proteinExistence type="predicted"/>
<dbReference type="AlphaFoldDB" id="A0A0E9Q0D3"/>
<evidence type="ECO:0000313" key="1">
    <source>
        <dbReference type="EMBL" id="JAH09593.1"/>
    </source>
</evidence>
<name>A0A0E9Q0D3_ANGAN</name>
<dbReference type="EMBL" id="GBXM01098984">
    <property type="protein sequence ID" value="JAH09593.1"/>
    <property type="molecule type" value="Transcribed_RNA"/>
</dbReference>